<gene>
    <name evidence="1" type="ORF">GCM10011425_28020</name>
</gene>
<dbReference type="AlphaFoldDB" id="A0A917N245"/>
<dbReference type="Proteomes" id="UP000662074">
    <property type="component" value="Unassembled WGS sequence"/>
</dbReference>
<sequence length="193" mass="21510">MNLDITYRAAKGNASRMIKQANNQQLQDTQFAETVRLHSSIKAPKVERDKLKVESGIHTVRNGDTPFGSGYKSGDQLNAVSYTVPLSGDKSLLEAVTPVDGRNSWIDEANNLRFRYLTDKSITGNETLVKELKDTAEGYITKVEQAYETVKSEIESFNTDTLKNYVLETLLAESGRRETESSTLKNLNPNTSN</sequence>
<organism evidence="1 2">
    <name type="scientific">Mucilaginibacter galii</name>
    <dbReference type="NCBI Taxonomy" id="2005073"/>
    <lineage>
        <taxon>Bacteria</taxon>
        <taxon>Pseudomonadati</taxon>
        <taxon>Bacteroidota</taxon>
        <taxon>Sphingobacteriia</taxon>
        <taxon>Sphingobacteriales</taxon>
        <taxon>Sphingobacteriaceae</taxon>
        <taxon>Mucilaginibacter</taxon>
    </lineage>
</organism>
<name>A0A917N245_9SPHI</name>
<reference evidence="1" key="1">
    <citation type="journal article" date="2014" name="Int. J. Syst. Evol. Microbiol.">
        <title>Complete genome sequence of Corynebacterium casei LMG S-19264T (=DSM 44701T), isolated from a smear-ripened cheese.</title>
        <authorList>
            <consortium name="US DOE Joint Genome Institute (JGI-PGF)"/>
            <person name="Walter F."/>
            <person name="Albersmeier A."/>
            <person name="Kalinowski J."/>
            <person name="Ruckert C."/>
        </authorList>
    </citation>
    <scope>NUCLEOTIDE SEQUENCE</scope>
    <source>
        <strain evidence="1">CCM 8711</strain>
    </source>
</reference>
<comment type="caution">
    <text evidence="1">The sequence shown here is derived from an EMBL/GenBank/DDBJ whole genome shotgun (WGS) entry which is preliminary data.</text>
</comment>
<protein>
    <submittedName>
        <fullName evidence="1">Uncharacterized protein</fullName>
    </submittedName>
</protein>
<evidence type="ECO:0000313" key="2">
    <source>
        <dbReference type="Proteomes" id="UP000662074"/>
    </source>
</evidence>
<reference evidence="1" key="2">
    <citation type="submission" date="2020-09" db="EMBL/GenBank/DDBJ databases">
        <authorList>
            <person name="Sun Q."/>
            <person name="Sedlacek I."/>
        </authorList>
    </citation>
    <scope>NUCLEOTIDE SEQUENCE</scope>
    <source>
        <strain evidence="1">CCM 8711</strain>
    </source>
</reference>
<evidence type="ECO:0000313" key="1">
    <source>
        <dbReference type="EMBL" id="GGI51590.1"/>
    </source>
</evidence>
<proteinExistence type="predicted"/>
<accession>A0A917N245</accession>
<dbReference type="EMBL" id="BMDO01000008">
    <property type="protein sequence ID" value="GGI51590.1"/>
    <property type="molecule type" value="Genomic_DNA"/>
</dbReference>
<dbReference type="RefSeq" id="WP_377171128.1">
    <property type="nucleotide sequence ID" value="NZ_CBCSDW010000005.1"/>
</dbReference>
<keyword evidence="2" id="KW-1185">Reference proteome</keyword>